<reference evidence="3" key="1">
    <citation type="journal article" date="2013" name="Nat. Biotechnol.">
        <title>Draft genome sequence of chickpea (Cicer arietinum) provides a resource for trait improvement.</title>
        <authorList>
            <person name="Varshney R.K."/>
            <person name="Song C."/>
            <person name="Saxena R.K."/>
            <person name="Azam S."/>
            <person name="Yu S."/>
            <person name="Sharpe A.G."/>
            <person name="Cannon S."/>
            <person name="Baek J."/>
            <person name="Rosen B.D."/>
            <person name="Tar'an B."/>
            <person name="Millan T."/>
            <person name="Zhang X."/>
            <person name="Ramsay L.D."/>
            <person name="Iwata A."/>
            <person name="Wang Y."/>
            <person name="Nelson W."/>
            <person name="Farmer A.D."/>
            <person name="Gaur P.M."/>
            <person name="Soderlund C."/>
            <person name="Penmetsa R.V."/>
            <person name="Xu C."/>
            <person name="Bharti A.K."/>
            <person name="He W."/>
            <person name="Winter P."/>
            <person name="Zhao S."/>
            <person name="Hane J.K."/>
            <person name="Carrasquilla-Garcia N."/>
            <person name="Condie J.A."/>
            <person name="Upadhyaya H.D."/>
            <person name="Luo M.C."/>
            <person name="Thudi M."/>
            <person name="Gowda C.L."/>
            <person name="Singh N.P."/>
            <person name="Lichtenzveig J."/>
            <person name="Gali K.K."/>
            <person name="Rubio J."/>
            <person name="Nadarajan N."/>
            <person name="Dolezel J."/>
            <person name="Bansal K.C."/>
            <person name="Xu X."/>
            <person name="Edwards D."/>
            <person name="Zhang G."/>
            <person name="Kahl G."/>
            <person name="Gil J."/>
            <person name="Singh K.B."/>
            <person name="Datta S.K."/>
            <person name="Jackson S.A."/>
            <person name="Wang J."/>
            <person name="Cook D.R."/>
        </authorList>
    </citation>
    <scope>NUCLEOTIDE SEQUENCE [LARGE SCALE GENOMIC DNA]</scope>
    <source>
        <strain evidence="3">cv. CDC Frontier</strain>
    </source>
</reference>
<dbReference type="AlphaFoldDB" id="A0A1S3EFG9"/>
<keyword evidence="1" id="KW-0472">Membrane</keyword>
<accession>A0A1S3EFG9</accession>
<feature type="transmembrane region" description="Helical" evidence="1">
    <location>
        <begin position="32"/>
        <end position="55"/>
    </location>
</feature>
<keyword evidence="3" id="KW-1185">Reference proteome</keyword>
<dbReference type="Proteomes" id="UP000087171">
    <property type="component" value="Chromosome Ca7"/>
</dbReference>
<dbReference type="SUPFAM" id="SSF117070">
    <property type="entry name" value="LEA14-like"/>
    <property type="match status" value="1"/>
</dbReference>
<dbReference type="RefSeq" id="XP_012574158.2">
    <property type="nucleotide sequence ID" value="XM_012718704.2"/>
</dbReference>
<gene>
    <name evidence="4" type="primary">LOC101503459</name>
</gene>
<name>A0A1S3EFG9_CICAR</name>
<organism evidence="3 4">
    <name type="scientific">Cicer arietinum</name>
    <name type="common">Chickpea</name>
    <name type="synonym">Garbanzo</name>
    <dbReference type="NCBI Taxonomy" id="3827"/>
    <lineage>
        <taxon>Eukaryota</taxon>
        <taxon>Viridiplantae</taxon>
        <taxon>Streptophyta</taxon>
        <taxon>Embryophyta</taxon>
        <taxon>Tracheophyta</taxon>
        <taxon>Spermatophyta</taxon>
        <taxon>Magnoliopsida</taxon>
        <taxon>eudicotyledons</taxon>
        <taxon>Gunneridae</taxon>
        <taxon>Pentapetalae</taxon>
        <taxon>rosids</taxon>
        <taxon>fabids</taxon>
        <taxon>Fabales</taxon>
        <taxon>Fabaceae</taxon>
        <taxon>Papilionoideae</taxon>
        <taxon>50 kb inversion clade</taxon>
        <taxon>NPAAA clade</taxon>
        <taxon>Hologalegina</taxon>
        <taxon>IRL clade</taxon>
        <taxon>Cicereae</taxon>
        <taxon>Cicer</taxon>
    </lineage>
</organism>
<reference evidence="4" key="2">
    <citation type="submission" date="2025-08" db="UniProtKB">
        <authorList>
            <consortium name="RefSeq"/>
        </authorList>
    </citation>
    <scope>IDENTIFICATION</scope>
    <source>
        <tissue evidence="4">Etiolated seedlings</tissue>
    </source>
</reference>
<dbReference type="STRING" id="3827.A0A1S3EFG9"/>
<dbReference type="GeneID" id="101503459"/>
<feature type="domain" description="Late embryogenesis abundant protein LEA-2 subgroup" evidence="2">
    <location>
        <begin position="94"/>
        <end position="192"/>
    </location>
</feature>
<keyword evidence="1" id="KW-1133">Transmembrane helix</keyword>
<evidence type="ECO:0000259" key="2">
    <source>
        <dbReference type="Pfam" id="PF03168"/>
    </source>
</evidence>
<dbReference type="OrthoDB" id="764273at2759"/>
<evidence type="ECO:0000256" key="1">
    <source>
        <dbReference type="SAM" id="Phobius"/>
    </source>
</evidence>
<dbReference type="Gene3D" id="2.60.40.1820">
    <property type="match status" value="1"/>
</dbReference>
<protein>
    <submittedName>
        <fullName evidence="4">Uncharacterized protein LOC101503459</fullName>
    </submittedName>
</protein>
<dbReference type="Pfam" id="PF03168">
    <property type="entry name" value="LEA_2"/>
    <property type="match status" value="1"/>
</dbReference>
<proteinExistence type="predicted"/>
<keyword evidence="1" id="KW-0812">Transmembrane</keyword>
<dbReference type="InterPro" id="IPR004864">
    <property type="entry name" value="LEA_2"/>
</dbReference>
<evidence type="ECO:0000313" key="4">
    <source>
        <dbReference type="RefSeq" id="XP_012574158.2"/>
    </source>
</evidence>
<dbReference type="KEGG" id="cam:101503459"/>
<dbReference type="InterPro" id="IPR055301">
    <property type="entry name" value="Lea14-like_2"/>
</dbReference>
<evidence type="ECO:0000313" key="3">
    <source>
        <dbReference type="Proteomes" id="UP000087171"/>
    </source>
</evidence>
<sequence length="213" mass="23856">MAETDQARPLSPRSNEEKALETMEGRRKIKQCVCVTAMFLLLIIIVIIILAFTVFKIKDPKITTNKILLTNLDLNIIQIPTPQVKLNMSLLIDMSIKNPNIASFKFDNSTTSVYYRGILVADAQIPSGLAKARKTLHLNVPVVIMANRLASSPDLLKDVLEGKMIMNTYSILSGIAKIWFIKKDVVVDMNCTMTINISDRAIQDINCQHKVIL</sequence>
<dbReference type="PANTHER" id="PTHR31852">
    <property type="entry name" value="LATE EMBRYOGENESIS ABUNDANT (LEA) HYDROXYPROLINE-RICH GLYCOPROTEIN FAMILY"/>
    <property type="match status" value="1"/>
</dbReference>